<feature type="domain" description="EGF-like" evidence="6">
    <location>
        <begin position="366"/>
        <end position="404"/>
    </location>
</feature>
<dbReference type="InterPro" id="IPR013111">
    <property type="entry name" value="EGF_extracell"/>
</dbReference>
<dbReference type="PANTHER" id="PTHR11219">
    <property type="entry name" value="TENEURIN AND N-ACETYLGLUCOSAMINE-1-PHOSPHODIESTER ALPHA-N-ACETYLGLUCOSAMINIDASE"/>
    <property type="match status" value="1"/>
</dbReference>
<gene>
    <name evidence="7" type="ORF">NAEGRDRAFT_76212</name>
</gene>
<feature type="domain" description="EGF-like" evidence="6">
    <location>
        <begin position="1093"/>
        <end position="1132"/>
    </location>
</feature>
<feature type="disulfide bond" evidence="4">
    <location>
        <begin position="569"/>
        <end position="578"/>
    </location>
</feature>
<dbReference type="OrthoDB" id="283575at2759"/>
<dbReference type="OMA" id="DICECEG"/>
<evidence type="ECO:0000256" key="2">
    <source>
        <dbReference type="ARBA" id="ARBA00022737"/>
    </source>
</evidence>
<dbReference type="SUPFAM" id="SSF57196">
    <property type="entry name" value="EGF/Laminin"/>
    <property type="match status" value="1"/>
</dbReference>
<dbReference type="PROSITE" id="PS01186">
    <property type="entry name" value="EGF_2"/>
    <property type="match status" value="5"/>
</dbReference>
<feature type="disulfide bond" evidence="4">
    <location>
        <begin position="1228"/>
        <end position="1237"/>
    </location>
</feature>
<dbReference type="PANTHER" id="PTHR11219:SF69">
    <property type="entry name" value="TENEURIN-A"/>
    <property type="match status" value="1"/>
</dbReference>
<accession>D2W484</accession>
<feature type="domain" description="EGF-like" evidence="6">
    <location>
        <begin position="1201"/>
        <end position="1238"/>
    </location>
</feature>
<dbReference type="PROSITE" id="PS00022">
    <property type="entry name" value="EGF_1"/>
    <property type="match status" value="7"/>
</dbReference>
<feature type="disulfide bond" evidence="4">
    <location>
        <begin position="394"/>
        <end position="403"/>
    </location>
</feature>
<dbReference type="VEuPathDB" id="AmoebaDB:NAEGRDRAFT_76212"/>
<feature type="domain" description="EGF-like" evidence="6">
    <location>
        <begin position="540"/>
        <end position="579"/>
    </location>
</feature>
<keyword evidence="2" id="KW-0677">Repeat</keyword>
<feature type="signal peptide" evidence="5">
    <location>
        <begin position="1"/>
        <end position="25"/>
    </location>
</feature>
<evidence type="ECO:0000256" key="1">
    <source>
        <dbReference type="ARBA" id="ARBA00022536"/>
    </source>
</evidence>
<evidence type="ECO:0000313" key="7">
    <source>
        <dbReference type="EMBL" id="EFC36118.1"/>
    </source>
</evidence>
<keyword evidence="3 4" id="KW-1015">Disulfide bond</keyword>
<feature type="disulfide bond" evidence="4">
    <location>
        <begin position="915"/>
        <end position="924"/>
    </location>
</feature>
<evidence type="ECO:0000256" key="5">
    <source>
        <dbReference type="SAM" id="SignalP"/>
    </source>
</evidence>
<evidence type="ECO:0000313" key="8">
    <source>
        <dbReference type="Proteomes" id="UP000006671"/>
    </source>
</evidence>
<sequence length="2050" mass="221273">MAKAEFVLWLSLLLWACFATTTSQAYVCDSPTMCGSYFNYTVSKVCDYGNSVLPWNQKMVISDGTSFKVLDGSNSISSLGSVSNLNFDQFIINKNGDVIVMPELGQTDVFLFSLHNYQRTILVETSKWSMSDFVRSITYDPTTDILYFIQIRDGDGINGKRTGSFCSSVNYPSSCIQIFISQTSNAKLQLFNNKFYMLLDNKIKIWGKDESVSSATDFITLSSTKYTNFRVSPSGVIFLITDDGVFRLVGSKEVRIFGTGTIGVTGNDGPALSADASPISLDFDQFGNIYVAEGSATRKLTPSGCMNQAFINHTTCDIVCNGLSRLDAHVCSGVGQCSEFLPQNGTSQNETVGCACKPGTSGINCEVIPCFGKNASSNACSGRGVCIDVDICECEGDWDGPECEIAPFNCSNIAHKNPLACSEHGFEVKCIAQDTCEHTCNSIGASSASVCSGVGECSSQNNCSCSFGFIGNNCEFLKPCVSNMGCGGECFYLKGVETCVHKCNGVYNFNSSVCSGHGVCVAQDFCYCDKAHYGSDCSKAYDTCYGLAFSDPKVCSGKGKCISQNNCACDSGYGGSQCEKRTDIDLFPLYGPLGLAELKASAFVYSNGVIYASAVADKSVFAFDLATRNVTTFISNLDCYPSISILFNKFGDLVYLCDGDVYKYSFTSKTSTYLGTVGRPPLATSLTYVPETDTYYVSMSGKIGKFTDSGSQITIQPESTDYALGFLRYFNGKLYHLNSDLYSWTPGQASGATLVAESCPGSYFRFNPAGELYTYGAQQISKFSGGSFSQVVFGGAGSDILDIFFYGNDLYFFDNKLKYINIAQLKGCVSETYIDQATCSLICEGVPAASYLSCNGGNCSRYTNVELNLELTQCSCLPGYSGYDCTEYSCYGNSSLSSAVCSGHGTCVKPDMCSCQDGYTGNMCQNYTCYGSAGCTMFGNDAKCIGPNTCEPICSKIPASNANVCSGEGTCVSMNNCSCHYGRYGVNCELSIPCVNTTCASSNYVCFYEHSKEVCLASCSGIPSTSTLVCSGNGVCTDKCYCNLGWKGSNCNVTEPVCFGISQSNSSVCSGSGNCTANNVCSCNEGAYGSECSDFSCFSILSNNASVCSGRGACVDNDDCSCNETWTGSNCEIPICDGIPSNNASVCNGTKMCIAPNTCVDQCNGISALDSKRVCSGRGKCTGYNTCTTCTNGYSGQYCEIQTPCSTLTCENNGTCFHYKDGSETCVCPLGFKGKTCERRLCETTSDCPIYGKKYCGTTRESEYDTTVTSYKWCREDTCWPNYASPCTDPNFPKCVDIDIYVTYKGRCVAECMQDSQCSSPTPKCKMSADGSYGKCVPECTSNENCTSIGKHYCSDGGCKMYSCANDTQCQSYGYSQCNNSICRNECLESKDCPVGSSKYFECGSDKTNIETYHRCLYKNCKSNADCDSPFTGTPKCDLTTFNCSSVSCSATSDCYPYHYSKCTNIGTCEVECTNHTNCKEFGFERCGSNPNNTAEYRNTTQCDVCGEDRITCMKCASGYVWDGTECVVKCSSNSYCKTLDPEKPLCSSEGLCGYVACQYDFECTTNYALPKCTDGKCSIVCHSDSDCASQKTSPRCQTDPAVFLYGYCVEECSENGISDYCTKKNPLLPSCNSGKCGHLRGCWTDDSCQTLSNNNKYLTSCTSDPTGESYQKVCVPACFNNTDCEQRGIDKSTANLCSSDSNCTLPGAAVCRGPNVEIAFPSGYVTFQEKTCLPQCFANWECSSTPDRPKCSTKMDSTYRTCVPDCLTNDDCVEKGLSIGKSECVNQVCTEKTCSADTDCTVKGFTFCNSGKKCGRECTADTDCSEPKPFCSLKEDMTKYRCLPECYNNTDCAPNIKGSNYNLCSTSKGRCVELPCSSDSDCIYTGYSYCNPTSKVCTKECLANYMCTIDPKKPTCDMTTGRCKPECVSDIECGTNGKPVCDITTQHCVAKTCSNSSECTKTGYTSCTNGICAPECVNDLECVGKGTGICETKSSESTYHQCTATPYSCSSTNYCYNTITGYPKCVILIVQENIDTTYTILCINNYMSF</sequence>
<dbReference type="PROSITE" id="PS50026">
    <property type="entry name" value="EGF_3"/>
    <property type="match status" value="6"/>
</dbReference>
<dbReference type="EMBL" id="GG738941">
    <property type="protein sequence ID" value="EFC36118.1"/>
    <property type="molecule type" value="Genomic_DNA"/>
</dbReference>
<feature type="disulfide bond" evidence="4">
    <location>
        <begin position="979"/>
        <end position="988"/>
    </location>
</feature>
<dbReference type="Proteomes" id="UP000006671">
    <property type="component" value="Unassembled WGS sequence"/>
</dbReference>
<dbReference type="InterPro" id="IPR051216">
    <property type="entry name" value="Teneurin"/>
</dbReference>
<dbReference type="Pfam" id="PF07974">
    <property type="entry name" value="EGF_2"/>
    <property type="match status" value="1"/>
</dbReference>
<comment type="caution">
    <text evidence="4">Lacks conserved residue(s) required for the propagation of feature annotation.</text>
</comment>
<reference evidence="7 8" key="1">
    <citation type="journal article" date="2010" name="Cell">
        <title>The genome of Naegleria gruberi illuminates early eukaryotic versatility.</title>
        <authorList>
            <person name="Fritz-Laylin L.K."/>
            <person name="Prochnik S.E."/>
            <person name="Ginger M.L."/>
            <person name="Dacks J.B."/>
            <person name="Carpenter M.L."/>
            <person name="Field M.C."/>
            <person name="Kuo A."/>
            <person name="Paredez A."/>
            <person name="Chapman J."/>
            <person name="Pham J."/>
            <person name="Shu S."/>
            <person name="Neupane R."/>
            <person name="Cipriano M."/>
            <person name="Mancuso J."/>
            <person name="Tu H."/>
            <person name="Salamov A."/>
            <person name="Lindquist E."/>
            <person name="Shapiro H."/>
            <person name="Lucas S."/>
            <person name="Grigoriev I.V."/>
            <person name="Cande W.Z."/>
            <person name="Fulton C."/>
            <person name="Rokhsar D.S."/>
            <person name="Dawson S.C."/>
        </authorList>
    </citation>
    <scope>NUCLEOTIDE SEQUENCE [LARGE SCALE GENOMIC DNA]</scope>
    <source>
        <strain evidence="7 8">NEG-M</strain>
    </source>
</reference>
<dbReference type="eggNOG" id="KOG1217">
    <property type="taxonomic scope" value="Eukaryota"/>
</dbReference>
<evidence type="ECO:0000256" key="3">
    <source>
        <dbReference type="ARBA" id="ARBA00023157"/>
    </source>
</evidence>
<dbReference type="GeneID" id="8860451"/>
<dbReference type="SMART" id="SM00181">
    <property type="entry name" value="EGF"/>
    <property type="match status" value="13"/>
</dbReference>
<dbReference type="InterPro" id="IPR000742">
    <property type="entry name" value="EGF"/>
</dbReference>
<keyword evidence="8" id="KW-1185">Reference proteome</keyword>
<feature type="chain" id="PRO_5003038197" evidence="5">
    <location>
        <begin position="26"/>
        <end position="2050"/>
    </location>
</feature>
<keyword evidence="5" id="KW-0732">Signal</keyword>
<feature type="domain" description="EGF-like" evidence="6">
    <location>
        <begin position="891"/>
        <end position="925"/>
    </location>
</feature>
<feature type="disulfide bond" evidence="4">
    <location>
        <begin position="1122"/>
        <end position="1131"/>
    </location>
</feature>
<feature type="domain" description="EGF-like" evidence="6">
    <location>
        <begin position="956"/>
        <end position="989"/>
    </location>
</feature>
<dbReference type="KEGG" id="ngr:NAEGRDRAFT_76212"/>
<dbReference type="InParanoid" id="D2W484"/>
<proteinExistence type="predicted"/>
<dbReference type="RefSeq" id="XP_002668862.1">
    <property type="nucleotide sequence ID" value="XM_002668816.1"/>
</dbReference>
<dbReference type="SUPFAM" id="SSF63829">
    <property type="entry name" value="Calcium-dependent phosphotriesterase"/>
    <property type="match status" value="1"/>
</dbReference>
<name>D2W484_NAEGR</name>
<organism evidence="8">
    <name type="scientific">Naegleria gruberi</name>
    <name type="common">Amoeba</name>
    <dbReference type="NCBI Taxonomy" id="5762"/>
    <lineage>
        <taxon>Eukaryota</taxon>
        <taxon>Discoba</taxon>
        <taxon>Heterolobosea</taxon>
        <taxon>Tetramitia</taxon>
        <taxon>Eutetramitia</taxon>
        <taxon>Vahlkampfiidae</taxon>
        <taxon>Naegleria</taxon>
    </lineage>
</organism>
<evidence type="ECO:0000256" key="4">
    <source>
        <dbReference type="PROSITE-ProRule" id="PRU00076"/>
    </source>
</evidence>
<keyword evidence="1 4" id="KW-0245">EGF-like domain</keyword>
<dbReference type="Gene3D" id="2.10.25.10">
    <property type="entry name" value="Laminin"/>
    <property type="match status" value="5"/>
</dbReference>
<evidence type="ECO:0000259" key="6">
    <source>
        <dbReference type="PROSITE" id="PS50026"/>
    </source>
</evidence>
<protein>
    <submittedName>
        <fullName evidence="7">Predicted protein</fullName>
    </submittedName>
</protein>
<dbReference type="STRING" id="5762.D2W484"/>